<keyword evidence="3" id="KW-1185">Reference proteome</keyword>
<dbReference type="EMBL" id="WRXO01000004">
    <property type="protein sequence ID" value="MVT42246.1"/>
    <property type="molecule type" value="Genomic_DNA"/>
</dbReference>
<evidence type="ECO:0000313" key="3">
    <source>
        <dbReference type="Proteomes" id="UP000468388"/>
    </source>
</evidence>
<sequence length="408" mass="45942">MAKIIIIMDAEEGHILPSFSLAHAMKHKGHEVVYLSICDNEMLVKEEGFGFVPAFEKKYPKGYREQYKLRHERPIEENNESLSTLVSQYQHILDTLKADLYIVSTFLRIDLLLLYYRFNIRPIVFTTYLRDPGVTLSLDCIGDLLRTSPDLISEFLEWLDEQGLDIRSMEQLASPLDQLKELVACPQEIDFDTTAIKDNRIYIGPCIRTSLSNDPQVTGILGKTAGKPLIFASLGSQVLSYGKQGTDLLKQLIAIMTMPGMDNLEMVLSIGPETDKGVLGQIPSNVTVVSWISQIDILAVASAAIIHGGLGTVKECLFYGVPMLVIPFTRDQPSNAKRIVYHGLGLAADLRDLEISQLKEDLLQLLQNNEIRDRVVDMQQVFIHQQSTQKVIDSIEEKFFTNKKVMLI</sequence>
<comment type="caution">
    <text evidence="2">The sequence shown here is derived from an EMBL/GenBank/DDBJ whole genome shotgun (WGS) entry which is preliminary data.</text>
</comment>
<dbReference type="AlphaFoldDB" id="A0A6N8JD12"/>
<name>A0A6N8JD12_9BACT</name>
<dbReference type="SUPFAM" id="SSF53756">
    <property type="entry name" value="UDP-Glycosyltransferase/glycogen phosphorylase"/>
    <property type="match status" value="1"/>
</dbReference>
<dbReference type="Proteomes" id="UP000468388">
    <property type="component" value="Unassembled WGS sequence"/>
</dbReference>
<organism evidence="2 3">
    <name type="scientific">Chitinophaga oryziterrae</name>
    <dbReference type="NCBI Taxonomy" id="1031224"/>
    <lineage>
        <taxon>Bacteria</taxon>
        <taxon>Pseudomonadati</taxon>
        <taxon>Bacteroidota</taxon>
        <taxon>Chitinophagia</taxon>
        <taxon>Chitinophagales</taxon>
        <taxon>Chitinophagaceae</taxon>
        <taxon>Chitinophaga</taxon>
    </lineage>
</organism>
<dbReference type="RefSeq" id="WP_157300873.1">
    <property type="nucleotide sequence ID" value="NZ_BAAAZB010000005.1"/>
</dbReference>
<dbReference type="PANTHER" id="PTHR48050:SF13">
    <property type="entry name" value="STEROL 3-BETA-GLUCOSYLTRANSFERASE UGT80A2"/>
    <property type="match status" value="1"/>
</dbReference>
<dbReference type="CDD" id="cd03784">
    <property type="entry name" value="GT1_Gtf-like"/>
    <property type="match status" value="1"/>
</dbReference>
<evidence type="ECO:0000259" key="1">
    <source>
        <dbReference type="Pfam" id="PF06722"/>
    </source>
</evidence>
<proteinExistence type="predicted"/>
<dbReference type="Pfam" id="PF06722">
    <property type="entry name" value="EryCIII-like_C"/>
    <property type="match status" value="1"/>
</dbReference>
<gene>
    <name evidence="2" type="ORF">GO495_16770</name>
</gene>
<dbReference type="GO" id="GO:0008194">
    <property type="term" value="F:UDP-glycosyltransferase activity"/>
    <property type="evidence" value="ECO:0007669"/>
    <property type="project" value="InterPro"/>
</dbReference>
<protein>
    <recommendedName>
        <fullName evidence="1">Erythromycin biosynthesis protein CIII-like C-terminal domain-containing protein</fullName>
    </recommendedName>
</protein>
<dbReference type="GO" id="GO:0016758">
    <property type="term" value="F:hexosyltransferase activity"/>
    <property type="evidence" value="ECO:0007669"/>
    <property type="project" value="UniProtKB-ARBA"/>
</dbReference>
<accession>A0A6N8JD12</accession>
<evidence type="ECO:0000313" key="2">
    <source>
        <dbReference type="EMBL" id="MVT42246.1"/>
    </source>
</evidence>
<dbReference type="OrthoDB" id="9805366at2"/>
<dbReference type="GO" id="GO:0017000">
    <property type="term" value="P:antibiotic biosynthetic process"/>
    <property type="evidence" value="ECO:0007669"/>
    <property type="project" value="UniProtKB-ARBA"/>
</dbReference>
<dbReference type="InterPro" id="IPR010610">
    <property type="entry name" value="EryCIII-like_C"/>
</dbReference>
<reference evidence="2 3" key="1">
    <citation type="submission" date="2019-12" db="EMBL/GenBank/DDBJ databases">
        <title>The draft genomic sequence of strain Chitinophaga oryziterrae JCM 16595.</title>
        <authorList>
            <person name="Zhang X."/>
        </authorList>
    </citation>
    <scope>NUCLEOTIDE SEQUENCE [LARGE SCALE GENOMIC DNA]</scope>
    <source>
        <strain evidence="2 3">JCM 16595</strain>
    </source>
</reference>
<dbReference type="PANTHER" id="PTHR48050">
    <property type="entry name" value="STEROL 3-BETA-GLUCOSYLTRANSFERASE"/>
    <property type="match status" value="1"/>
</dbReference>
<feature type="domain" description="Erythromycin biosynthesis protein CIII-like C-terminal" evidence="1">
    <location>
        <begin position="265"/>
        <end position="397"/>
    </location>
</feature>
<dbReference type="InterPro" id="IPR050426">
    <property type="entry name" value="Glycosyltransferase_28"/>
</dbReference>
<dbReference type="InterPro" id="IPR002213">
    <property type="entry name" value="UDP_glucos_trans"/>
</dbReference>
<dbReference type="Gene3D" id="3.40.50.2000">
    <property type="entry name" value="Glycogen Phosphorylase B"/>
    <property type="match status" value="2"/>
</dbReference>